<protein>
    <submittedName>
        <fullName evidence="13">Uncharacterized protein</fullName>
    </submittedName>
</protein>
<dbReference type="EMBL" id="LCWF01000071">
    <property type="protein sequence ID" value="KKY22989.1"/>
    <property type="molecule type" value="Genomic_DNA"/>
</dbReference>
<dbReference type="PANTHER" id="PTHR13018">
    <property type="entry name" value="PROBABLE MEMBRANE PROTEIN DUF221-RELATED"/>
    <property type="match status" value="1"/>
</dbReference>
<feature type="region of interest" description="Disordered" evidence="7">
    <location>
        <begin position="680"/>
        <end position="714"/>
    </location>
</feature>
<reference evidence="13 14" key="2">
    <citation type="submission" date="2015-05" db="EMBL/GenBank/DDBJ databases">
        <authorList>
            <person name="Morales-Cruz A."/>
            <person name="Amrine K.C."/>
            <person name="Cantu D."/>
        </authorList>
    </citation>
    <scope>NUCLEOTIDE SEQUENCE [LARGE SCALE GENOMIC DNA]</scope>
    <source>
        <strain evidence="13">UCRPC4</strain>
    </source>
</reference>
<evidence type="ECO:0000256" key="7">
    <source>
        <dbReference type="SAM" id="MobiDB-lite"/>
    </source>
</evidence>
<evidence type="ECO:0000259" key="12">
    <source>
        <dbReference type="Pfam" id="PF14703"/>
    </source>
</evidence>
<feature type="transmembrane region" description="Helical" evidence="8">
    <location>
        <begin position="542"/>
        <end position="564"/>
    </location>
</feature>
<evidence type="ECO:0000259" key="11">
    <source>
        <dbReference type="Pfam" id="PF13967"/>
    </source>
</evidence>
<evidence type="ECO:0000259" key="10">
    <source>
        <dbReference type="Pfam" id="PF12621"/>
    </source>
</evidence>
<keyword evidence="6 8" id="KW-0472">Membrane</keyword>
<reference evidence="13 14" key="1">
    <citation type="submission" date="2015-05" db="EMBL/GenBank/DDBJ databases">
        <title>Distinctive expansion of gene families associated with plant cell wall degradation and secondary metabolism in the genomes of grapevine trunk pathogens.</title>
        <authorList>
            <person name="Lawrence D.P."/>
            <person name="Travadon R."/>
            <person name="Rolshausen P.E."/>
            <person name="Baumgartner K."/>
        </authorList>
    </citation>
    <scope>NUCLEOTIDE SEQUENCE [LARGE SCALE GENOMIC DNA]</scope>
    <source>
        <strain evidence="13">UCRPC4</strain>
    </source>
</reference>
<name>A0A0G2EKW5_PHACM</name>
<feature type="region of interest" description="Disordered" evidence="7">
    <location>
        <begin position="222"/>
        <end position="241"/>
    </location>
</feature>
<organism evidence="13 14">
    <name type="scientific">Phaeomoniella chlamydospora</name>
    <name type="common">Phaeoacremonium chlamydosporum</name>
    <dbReference type="NCBI Taxonomy" id="158046"/>
    <lineage>
        <taxon>Eukaryota</taxon>
        <taxon>Fungi</taxon>
        <taxon>Dikarya</taxon>
        <taxon>Ascomycota</taxon>
        <taxon>Pezizomycotina</taxon>
        <taxon>Eurotiomycetes</taxon>
        <taxon>Chaetothyriomycetidae</taxon>
        <taxon>Phaeomoniellales</taxon>
        <taxon>Phaeomoniellaceae</taxon>
        <taxon>Phaeomoniella</taxon>
    </lineage>
</organism>
<comment type="caution">
    <text evidence="13">The sequence shown here is derived from an EMBL/GenBank/DDBJ whole genome shotgun (WGS) entry which is preliminary data.</text>
</comment>
<dbReference type="Proteomes" id="UP000053317">
    <property type="component" value="Unassembled WGS sequence"/>
</dbReference>
<keyword evidence="3" id="KW-0813">Transport</keyword>
<dbReference type="Pfam" id="PF13967">
    <property type="entry name" value="RSN1_TM"/>
    <property type="match status" value="1"/>
</dbReference>
<dbReference type="InterPro" id="IPR022257">
    <property type="entry name" value="PHM7_ext"/>
</dbReference>
<dbReference type="InterPro" id="IPR027815">
    <property type="entry name" value="CSC1/OSCA1-like_cyt"/>
</dbReference>
<evidence type="ECO:0000256" key="4">
    <source>
        <dbReference type="ARBA" id="ARBA00022692"/>
    </source>
</evidence>
<feature type="transmembrane region" description="Helical" evidence="8">
    <location>
        <begin position="402"/>
        <end position="428"/>
    </location>
</feature>
<evidence type="ECO:0000313" key="14">
    <source>
        <dbReference type="Proteomes" id="UP000053317"/>
    </source>
</evidence>
<feature type="transmembrane region" description="Helical" evidence="8">
    <location>
        <begin position="104"/>
        <end position="123"/>
    </location>
</feature>
<dbReference type="InterPro" id="IPR003864">
    <property type="entry name" value="CSC1/OSCA1-like_7TM"/>
</dbReference>
<dbReference type="InterPro" id="IPR045122">
    <property type="entry name" value="Csc1-like"/>
</dbReference>
<dbReference type="GO" id="GO:0005227">
    <property type="term" value="F:calcium-activated cation channel activity"/>
    <property type="evidence" value="ECO:0007669"/>
    <property type="project" value="InterPro"/>
</dbReference>
<feature type="domain" description="CSC1/OSCA1-like cytosolic" evidence="12">
    <location>
        <begin position="148"/>
        <end position="343"/>
    </location>
</feature>
<evidence type="ECO:0000313" key="13">
    <source>
        <dbReference type="EMBL" id="KKY22989.1"/>
    </source>
</evidence>
<feature type="transmembrane region" description="Helical" evidence="8">
    <location>
        <begin position="356"/>
        <end position="382"/>
    </location>
</feature>
<dbReference type="Pfam" id="PF02714">
    <property type="entry name" value="RSN1_7TM"/>
    <property type="match status" value="1"/>
</dbReference>
<evidence type="ECO:0000256" key="8">
    <source>
        <dbReference type="SAM" id="Phobius"/>
    </source>
</evidence>
<dbReference type="OrthoDB" id="1076608at2759"/>
<evidence type="ECO:0000256" key="5">
    <source>
        <dbReference type="ARBA" id="ARBA00022989"/>
    </source>
</evidence>
<evidence type="ECO:0000256" key="6">
    <source>
        <dbReference type="ARBA" id="ARBA00023136"/>
    </source>
</evidence>
<dbReference type="GO" id="GO:0005886">
    <property type="term" value="C:plasma membrane"/>
    <property type="evidence" value="ECO:0007669"/>
    <property type="project" value="TreeGrafter"/>
</dbReference>
<feature type="transmembrane region" description="Helical" evidence="8">
    <location>
        <begin position="570"/>
        <end position="588"/>
    </location>
</feature>
<keyword evidence="14" id="KW-1185">Reference proteome</keyword>
<feature type="transmembrane region" description="Helical" evidence="8">
    <location>
        <begin position="449"/>
        <end position="475"/>
    </location>
</feature>
<feature type="domain" description="10TM putative phosphate transporter extracellular tail" evidence="10">
    <location>
        <begin position="726"/>
        <end position="814"/>
    </location>
</feature>
<dbReference type="Pfam" id="PF14703">
    <property type="entry name" value="PHM7_cyt"/>
    <property type="match status" value="1"/>
</dbReference>
<evidence type="ECO:0000256" key="2">
    <source>
        <dbReference type="ARBA" id="ARBA00007779"/>
    </source>
</evidence>
<proteinExistence type="inferred from homology"/>
<keyword evidence="4 8" id="KW-0812">Transmembrane</keyword>
<feature type="transmembrane region" description="Helical" evidence="8">
    <location>
        <begin position="495"/>
        <end position="521"/>
    </location>
</feature>
<keyword evidence="5 8" id="KW-1133">Transmembrane helix</keyword>
<feature type="transmembrane region" description="Helical" evidence="8">
    <location>
        <begin position="608"/>
        <end position="630"/>
    </location>
</feature>
<dbReference type="AlphaFoldDB" id="A0A0G2EKW5"/>
<evidence type="ECO:0000256" key="1">
    <source>
        <dbReference type="ARBA" id="ARBA00004141"/>
    </source>
</evidence>
<dbReference type="PANTHER" id="PTHR13018:SF26">
    <property type="entry name" value="DOMAIN PROTEIN, PUTATIVE (AFU_ORTHOLOGUE AFUA_5G10920)-RELATED"/>
    <property type="match status" value="1"/>
</dbReference>
<gene>
    <name evidence="13" type="ORF">UCRPC4_g02994</name>
</gene>
<feature type="transmembrane region" description="Helical" evidence="8">
    <location>
        <begin position="57"/>
        <end position="76"/>
    </location>
</feature>
<evidence type="ECO:0000259" key="9">
    <source>
        <dbReference type="Pfam" id="PF02714"/>
    </source>
</evidence>
<comment type="similarity">
    <text evidence="2">Belongs to the CSC1 (TC 1.A.17) family.</text>
</comment>
<dbReference type="Pfam" id="PF12621">
    <property type="entry name" value="PHM7_ext"/>
    <property type="match status" value="1"/>
</dbReference>
<accession>A0A0G2EKW5</accession>
<comment type="subcellular location">
    <subcellularLocation>
        <location evidence="1">Membrane</location>
        <topology evidence="1">Multi-pass membrane protein</topology>
    </subcellularLocation>
</comment>
<feature type="transmembrane region" description="Helical" evidence="8">
    <location>
        <begin position="636"/>
        <end position="657"/>
    </location>
</feature>
<feature type="domain" description="CSC1/OSCA1-like N-terminal transmembrane" evidence="11">
    <location>
        <begin position="4"/>
        <end position="125"/>
    </location>
</feature>
<sequence>MDDRQYAPRTYLGGIRESDRTPRLSRTLFGWFKEMQKIPDTFVLQHNSLDGYFLLRFLKISVAICFVGCCITWPILFPVNATGGAGKTQLNILSFTNVADKNRYYAHTFVAWIFIGFVFFMITRESIYYINLRQAYLLSPLYASRMSSRTVLFSSVPDAYLQPERIRRMFGSQMKNFWIASDVKELEKKVSERDKIAMKLEGAETKLIKTANTLRLKAAKKGGNTENGVESNGDAELGGDSGSVAARYIKPKQRPTHRLKPLIGKKVDTINWSRSELERLNPEIEADQAIHRAGEAKTVSSIFVEFYTQNDAQAAYQMLAHHQALHMSPRVIGLTPDEVVWSNLRIKWWERLIRNVVTISAVCATVIFWSIPVAVVGAISNINYLIEKLPWLSFINNCPSVLLGLITNALPSVMLAVLMSLLPVYLRLMAKLGGLPTLSTIELRTQTSYFWFQVIQVFLVTTFTSAASSVVSSIIDDPSSATTLLAQNLPTASNFYISYFILQGLAFSGSALLHIVGVILFRVLGKLLDNTPRKMYKRWITLSGMSWGTIFPVLSNLVVISIAYSAIAPLVMGFATIGLYLFYLAYRYNLLFVNASGIDTKGLVYAKALQHVTVGCYLSVICLIGLFAIATAIGPLILMIIFGIFMILYHISLNAAINPLLYYLPRSLESEEAALLEGMESASPAGTDVTEKTVGGGKDGVMDHGTDKGTGLPPPPHKKPSLFAKFFRPDIYCDYATLRRLVPSSGPEIIYDPEIERNAYYHPSITSSPPLLWIPRDIMGISRQEVAHTIKVNPITDEGAGFDEKGKLFWDMESRDGKAPIWEAPIYW</sequence>
<feature type="domain" description="CSC1/OSCA1-like 7TM region" evidence="9">
    <location>
        <begin position="355"/>
        <end position="627"/>
    </location>
</feature>
<evidence type="ECO:0000256" key="3">
    <source>
        <dbReference type="ARBA" id="ARBA00022448"/>
    </source>
</evidence>
<dbReference type="InterPro" id="IPR032880">
    <property type="entry name" value="CSC1/OSCA1-like_N"/>
</dbReference>